<evidence type="ECO:0000256" key="11">
    <source>
        <dbReference type="PIRNR" id="PIRNR039133"/>
    </source>
</evidence>
<organism>
    <name type="scientific">Pediculus humanus subsp. corporis</name>
    <name type="common">Body louse</name>
    <dbReference type="NCBI Taxonomy" id="121224"/>
    <lineage>
        <taxon>Eukaryota</taxon>
        <taxon>Metazoa</taxon>
        <taxon>Ecdysozoa</taxon>
        <taxon>Arthropoda</taxon>
        <taxon>Hexapoda</taxon>
        <taxon>Insecta</taxon>
        <taxon>Pterygota</taxon>
        <taxon>Neoptera</taxon>
        <taxon>Paraneoptera</taxon>
        <taxon>Psocodea</taxon>
        <taxon>Troctomorpha</taxon>
        <taxon>Phthiraptera</taxon>
        <taxon>Anoplura</taxon>
        <taxon>Pediculidae</taxon>
        <taxon>Pediculus</taxon>
    </lineage>
</organism>
<dbReference type="InterPro" id="IPR028077">
    <property type="entry name" value="UAE_UbL_dom"/>
</dbReference>
<keyword evidence="6 11" id="KW-0547">Nucleotide-binding</keyword>
<evidence type="ECO:0000313" key="21">
    <source>
        <dbReference type="EnsemblMetazoa" id="PHUM280660-PA"/>
    </source>
</evidence>
<feature type="binding site" evidence="14">
    <location>
        <position position="163"/>
    </location>
    <ligand>
        <name>Zn(2+)</name>
        <dbReference type="ChEBI" id="CHEBI:29105"/>
    </ligand>
</feature>
<dbReference type="InterPro" id="IPR030661">
    <property type="entry name" value="Uba2"/>
</dbReference>
<feature type="domain" description="Ubiquitin-activating enzyme SCCH" evidence="18">
    <location>
        <begin position="332"/>
        <end position="377"/>
    </location>
</feature>
<feature type="region of interest" description="Disordered" evidence="16">
    <location>
        <begin position="204"/>
        <end position="244"/>
    </location>
</feature>
<evidence type="ECO:0000256" key="10">
    <source>
        <dbReference type="ARBA" id="ARBA00023242"/>
    </source>
</evidence>
<dbReference type="STRING" id="121224.E0VL42"/>
<feature type="binding site" evidence="13">
    <location>
        <position position="74"/>
    </location>
    <ligand>
        <name>ATP</name>
        <dbReference type="ChEBI" id="CHEBI:30616"/>
    </ligand>
</feature>
<dbReference type="InterPro" id="IPR042449">
    <property type="entry name" value="Ub-E1_IAD_1"/>
</dbReference>
<feature type="compositionally biased region" description="Polar residues" evidence="16">
    <location>
        <begin position="229"/>
        <end position="239"/>
    </location>
</feature>
<evidence type="ECO:0000256" key="9">
    <source>
        <dbReference type="ARBA" id="ARBA00022840"/>
    </source>
</evidence>
<dbReference type="UniPathway" id="UPA00886"/>
<evidence type="ECO:0000256" key="4">
    <source>
        <dbReference type="ARBA" id="ARBA00022679"/>
    </source>
</evidence>
<dbReference type="Gene3D" id="1.10.10.520">
    <property type="entry name" value="Ubiquitin activating enzymes (Uba3). Chain: B, domain 2"/>
    <property type="match status" value="1"/>
</dbReference>
<dbReference type="EnsemblMetazoa" id="PHUM280660-RA">
    <property type="protein sequence ID" value="PHUM280660-PA"/>
    <property type="gene ID" value="PHUM280660"/>
</dbReference>
<evidence type="ECO:0000256" key="14">
    <source>
        <dbReference type="PIRSR" id="PIRSR039133-3"/>
    </source>
</evidence>
<name>E0VL42_PEDHC</name>
<dbReference type="EMBL" id="AAZO01003262">
    <property type="status" value="NOT_ANNOTATED_CDS"/>
    <property type="molecule type" value="Genomic_DNA"/>
</dbReference>
<dbReference type="FunCoup" id="E0VL42">
    <property type="interactions" value="2774"/>
</dbReference>
<dbReference type="InterPro" id="IPR035985">
    <property type="entry name" value="Ubiquitin-activating_enz"/>
</dbReference>
<feature type="binding site" evidence="13">
    <location>
        <begin position="119"/>
        <end position="124"/>
    </location>
    <ligand>
        <name>ATP</name>
        <dbReference type="ChEBI" id="CHEBI:30616"/>
    </ligand>
</feature>
<comment type="pathway">
    <text evidence="2 11">Protein modification; protein sumoylation.</text>
</comment>
<feature type="binding site" evidence="13">
    <location>
        <begin position="58"/>
        <end position="61"/>
    </location>
    <ligand>
        <name>ATP</name>
        <dbReference type="ChEBI" id="CHEBI:30616"/>
    </ligand>
</feature>
<dbReference type="KEGG" id="phu:Phum_PHUM280660"/>
<dbReference type="GO" id="GO:0031510">
    <property type="term" value="C:SUMO activating enzyme complex"/>
    <property type="evidence" value="ECO:0007669"/>
    <property type="project" value="UniProtKB-UniRule"/>
</dbReference>
<accession>E0VL42</accession>
<evidence type="ECO:0000256" key="7">
    <source>
        <dbReference type="ARBA" id="ARBA00022786"/>
    </source>
</evidence>
<feature type="compositionally biased region" description="Basic and acidic residues" evidence="16">
    <location>
        <begin position="554"/>
        <end position="566"/>
    </location>
</feature>
<evidence type="ECO:0000259" key="17">
    <source>
        <dbReference type="Pfam" id="PF00899"/>
    </source>
</evidence>
<evidence type="ECO:0000256" key="16">
    <source>
        <dbReference type="SAM" id="MobiDB-lite"/>
    </source>
</evidence>
<dbReference type="PROSITE" id="PS00865">
    <property type="entry name" value="UBIQUITIN_ACTIVAT_2"/>
    <property type="match status" value="1"/>
</dbReference>
<evidence type="ECO:0000256" key="15">
    <source>
        <dbReference type="PROSITE-ProRule" id="PRU10132"/>
    </source>
</evidence>
<dbReference type="VEuPathDB" id="VectorBase:PHUM280660"/>
<feature type="binding site" evidence="14">
    <location>
        <position position="445"/>
    </location>
    <ligand>
        <name>Zn(2+)</name>
        <dbReference type="ChEBI" id="CHEBI:29105"/>
    </ligand>
</feature>
<dbReference type="InterPro" id="IPR045886">
    <property type="entry name" value="ThiF/MoeB/HesA"/>
</dbReference>
<feature type="domain" description="THIF-type NAD/FAD binding fold" evidence="17">
    <location>
        <begin position="9"/>
        <end position="419"/>
    </location>
</feature>
<evidence type="ECO:0000259" key="18">
    <source>
        <dbReference type="Pfam" id="PF10585"/>
    </source>
</evidence>
<dbReference type="AlphaFoldDB" id="E0VL42"/>
<gene>
    <name evidence="21" type="primary">8229458</name>
    <name evidence="20" type="ORF">Phum_PHUM280660</name>
</gene>
<dbReference type="FunFam" id="3.50.50.80:FF:000002">
    <property type="entry name" value="SUMO-activating enzyme subunit 2"/>
    <property type="match status" value="1"/>
</dbReference>
<comment type="similarity">
    <text evidence="3 11">Belongs to the ubiquitin-activating E1 family.</text>
</comment>
<evidence type="ECO:0000256" key="3">
    <source>
        <dbReference type="ARBA" id="ARBA00005673"/>
    </source>
</evidence>
<feature type="active site" description="Glycyl thioester intermediate" evidence="12 15">
    <location>
        <position position="175"/>
    </location>
</feature>
<dbReference type="CDD" id="cd01489">
    <property type="entry name" value="Uba2_SUMO"/>
    <property type="match status" value="1"/>
</dbReference>
<dbReference type="PANTHER" id="PTHR10953">
    <property type="entry name" value="UBIQUITIN-ACTIVATING ENZYME E1"/>
    <property type="match status" value="1"/>
</dbReference>
<keyword evidence="5 11" id="KW-0479">Metal-binding</keyword>
<dbReference type="Gene3D" id="3.10.290.20">
    <property type="entry name" value="Ubiquitin-like 2 activating enzyme e1b. Chain: B, domain 3"/>
    <property type="match status" value="1"/>
</dbReference>
<feature type="region of interest" description="Disordered" evidence="16">
    <location>
        <begin position="543"/>
        <end position="618"/>
    </location>
</feature>
<dbReference type="PIRSF" id="PIRSF039133">
    <property type="entry name" value="SUMO_E1B"/>
    <property type="match status" value="1"/>
</dbReference>
<feature type="compositionally biased region" description="Acidic residues" evidence="16">
    <location>
        <begin position="602"/>
        <end position="618"/>
    </location>
</feature>
<keyword evidence="8 11" id="KW-0862">Zinc</keyword>
<dbReference type="FunFam" id="3.40.50.720:FF:000618">
    <property type="entry name" value="SUMO-activating enzyme subunit 2"/>
    <property type="match status" value="1"/>
</dbReference>
<keyword evidence="10" id="KW-0539">Nucleus</keyword>
<dbReference type="eggNOG" id="KOG2013">
    <property type="taxonomic scope" value="Eukaryota"/>
</dbReference>
<dbReference type="OrthoDB" id="10255449at2759"/>
<keyword evidence="9 11" id="KW-0067">ATP-binding</keyword>
<evidence type="ECO:0000313" key="22">
    <source>
        <dbReference type="Proteomes" id="UP000009046"/>
    </source>
</evidence>
<evidence type="ECO:0000256" key="2">
    <source>
        <dbReference type="ARBA" id="ARBA00004718"/>
    </source>
</evidence>
<comment type="subcellular location">
    <subcellularLocation>
        <location evidence="1">Nucleus</location>
    </subcellularLocation>
</comment>
<dbReference type="CTD" id="8229458"/>
<evidence type="ECO:0000256" key="12">
    <source>
        <dbReference type="PIRSR" id="PIRSR039133-1"/>
    </source>
</evidence>
<feature type="binding site" evidence="14">
    <location>
        <position position="160"/>
    </location>
    <ligand>
        <name>Zn(2+)</name>
        <dbReference type="ChEBI" id="CHEBI:29105"/>
    </ligand>
</feature>
<evidence type="ECO:0000256" key="13">
    <source>
        <dbReference type="PIRSR" id="PIRSR039133-2"/>
    </source>
</evidence>
<dbReference type="OMA" id="TPSEHIH"/>
<evidence type="ECO:0000256" key="6">
    <source>
        <dbReference type="ARBA" id="ARBA00022741"/>
    </source>
</evidence>
<dbReference type="FunFam" id="1.10.10.520:FF:000006">
    <property type="entry name" value="SUMO-activating enzyme subunit"/>
    <property type="match status" value="1"/>
</dbReference>
<keyword evidence="22" id="KW-1185">Reference proteome</keyword>
<dbReference type="Proteomes" id="UP000009046">
    <property type="component" value="Unassembled WGS sequence"/>
</dbReference>
<feature type="binding site" evidence="14">
    <location>
        <position position="442"/>
    </location>
    <ligand>
        <name>Zn(2+)</name>
        <dbReference type="ChEBI" id="CHEBI:29105"/>
    </ligand>
</feature>
<comment type="subunit">
    <text evidence="11">Heterodimer.</text>
</comment>
<evidence type="ECO:0000256" key="8">
    <source>
        <dbReference type="ARBA" id="ARBA00022833"/>
    </source>
</evidence>
<keyword evidence="4" id="KW-0808">Transferase</keyword>
<feature type="domain" description="Ubiquitin/SUMO-activating enzyme ubiquitin-like" evidence="19">
    <location>
        <begin position="454"/>
        <end position="537"/>
    </location>
</feature>
<dbReference type="HOGENOM" id="CLU_013325_7_4_1"/>
<dbReference type="PANTHER" id="PTHR10953:SF5">
    <property type="entry name" value="SUMO-ACTIVATING ENZYME SUBUNIT 2"/>
    <property type="match status" value="1"/>
</dbReference>
<dbReference type="GO" id="GO:0005737">
    <property type="term" value="C:cytoplasm"/>
    <property type="evidence" value="ECO:0007669"/>
    <property type="project" value="TreeGrafter"/>
</dbReference>
<dbReference type="GO" id="GO:0016740">
    <property type="term" value="F:transferase activity"/>
    <property type="evidence" value="ECO:0007669"/>
    <property type="project" value="UniProtKB-KW"/>
</dbReference>
<proteinExistence type="inferred from homology"/>
<feature type="domain" description="Ubiquitin-activating enzyme SCCH" evidence="18">
    <location>
        <begin position="181"/>
        <end position="273"/>
    </location>
</feature>
<dbReference type="GO" id="GO:0016925">
    <property type="term" value="P:protein sumoylation"/>
    <property type="evidence" value="ECO:0007669"/>
    <property type="project" value="UniProtKB-UniRule"/>
</dbReference>
<dbReference type="InterPro" id="IPR019572">
    <property type="entry name" value="UBA_E1_SCCH"/>
</dbReference>
<dbReference type="SUPFAM" id="SSF69572">
    <property type="entry name" value="Activating enzymes of the ubiquitin-like proteins"/>
    <property type="match status" value="1"/>
</dbReference>
<protein>
    <recommendedName>
        <fullName evidence="11">SUMO-activating enzyme subunit</fullName>
    </recommendedName>
</protein>
<dbReference type="InterPro" id="IPR033127">
    <property type="entry name" value="UBQ-activ_enz_E1_Cys_AS"/>
</dbReference>
<sequence>MAASIVGVLDDDLRNAIINSKVLVVGAGGIGCELLKNLVLSGFNDIEVIDLDTIDVSNLNRQFLFHKQHVGKSKAAVAKESALQFNPKVSIKHYHDSIISTDYNINFFKKFSLVMNALDNRAARNHVNRMCLAADVPLIESGTAGYDGQVELIKKGMTRCYECEPKAAQKTYPGCTIRNTPSEPIHCIVWSKHLFNQLFGEADADQDVSPDTEDPEAAADAGENALKSKANTIKESNGNVERKSTRHWAQECDYDPKKLFGKFFRDDIKYLLSMDKLWTKRRPPTPLNWEELPDAVAGTSQSEDPGLKDLKIWSIAECAKIFAVSVEKLKIELKKLAEGDHLIWDKDNKEAMDFVAACANIRAHIFGIPQKTRFDVKSMAGNIIPAIATTNAIIAGVVVLQAFRVLQNQLSKCQTVYLRLKPNHRKQILVPEKYLIPPKKNCYICSEKPEVTLLANVNKMTVKELEEAVLKKALNMAAPDVILDSTGMVVISSEEDEIEKCDEKVLSELGIKDGCLLKVDDFLQNYELTVYVNHYEAPKDEPDFKIIADPSQLKPKEEKEKEEKSNNVKNDFSSSGKKRKLDEKSLKTTKTPPPKKKGKSVEEDEPFRDDNDIDLIEL</sequence>
<evidence type="ECO:0000256" key="5">
    <source>
        <dbReference type="ARBA" id="ARBA00022723"/>
    </source>
</evidence>
<feature type="compositionally biased region" description="Acidic residues" evidence="16">
    <location>
        <begin position="204"/>
        <end position="217"/>
    </location>
</feature>
<dbReference type="InterPro" id="IPR000594">
    <property type="entry name" value="ThiF_NAD_FAD-bd"/>
</dbReference>
<reference evidence="20" key="2">
    <citation type="submission" date="2007-04" db="EMBL/GenBank/DDBJ databases">
        <title>The genome of the human body louse.</title>
        <authorList>
            <consortium name="The Human Body Louse Genome Consortium"/>
            <person name="Kirkness E."/>
            <person name="Walenz B."/>
            <person name="Hass B."/>
            <person name="Bruggner R."/>
            <person name="Strausberg R."/>
        </authorList>
    </citation>
    <scope>NUCLEOTIDE SEQUENCE</scope>
    <source>
        <strain evidence="20">USDA</strain>
    </source>
</reference>
<evidence type="ECO:0000256" key="1">
    <source>
        <dbReference type="ARBA" id="ARBA00004123"/>
    </source>
</evidence>
<dbReference type="Pfam" id="PF14732">
    <property type="entry name" value="UAE_UbL"/>
    <property type="match status" value="1"/>
</dbReference>
<keyword evidence="7 11" id="KW-0833">Ubl conjugation pathway</keyword>
<dbReference type="Pfam" id="PF10585">
    <property type="entry name" value="UBA_E1_SCCH"/>
    <property type="match status" value="2"/>
</dbReference>
<dbReference type="RefSeq" id="XP_002426836.1">
    <property type="nucleotide sequence ID" value="XM_002426791.1"/>
</dbReference>
<dbReference type="GO" id="GO:0019948">
    <property type="term" value="F:SUMO activating enzyme activity"/>
    <property type="evidence" value="ECO:0007669"/>
    <property type="project" value="UniProtKB-UniRule"/>
</dbReference>
<dbReference type="GeneID" id="8229458"/>
<dbReference type="GO" id="GO:0005524">
    <property type="term" value="F:ATP binding"/>
    <property type="evidence" value="ECO:0007669"/>
    <property type="project" value="UniProtKB-UniRule"/>
</dbReference>
<dbReference type="Pfam" id="PF00899">
    <property type="entry name" value="ThiF"/>
    <property type="match status" value="1"/>
</dbReference>
<evidence type="ECO:0000313" key="20">
    <source>
        <dbReference type="EMBL" id="EEB14098.1"/>
    </source>
</evidence>
<feature type="binding site" evidence="13">
    <location>
        <position position="50"/>
    </location>
    <ligand>
        <name>ATP</name>
        <dbReference type="ChEBI" id="CHEBI:30616"/>
    </ligand>
</feature>
<feature type="binding site" evidence="13">
    <location>
        <begin position="97"/>
        <end position="98"/>
    </location>
    <ligand>
        <name>ATP</name>
        <dbReference type="ChEBI" id="CHEBI:30616"/>
    </ligand>
</feature>
<dbReference type="InterPro" id="IPR023318">
    <property type="entry name" value="Ub_act_enz_dom_a_sf"/>
</dbReference>
<feature type="binding site" evidence="13">
    <location>
        <begin position="26"/>
        <end position="31"/>
    </location>
    <ligand>
        <name>ATP</name>
        <dbReference type="ChEBI" id="CHEBI:30616"/>
    </ligand>
</feature>
<dbReference type="InParanoid" id="E0VL42"/>
<dbReference type="Gene3D" id="3.50.50.80">
    <property type="entry name" value="Ubiquitin-activating enzyme E1, inactive adenylation domain, subdomain 1"/>
    <property type="match status" value="1"/>
</dbReference>
<reference evidence="20" key="1">
    <citation type="submission" date="2007-04" db="EMBL/GenBank/DDBJ databases">
        <title>Annotation of Pediculus humanus corporis strain USDA.</title>
        <authorList>
            <person name="Kirkness E."/>
            <person name="Hannick L."/>
            <person name="Hass B."/>
            <person name="Bruggner R."/>
            <person name="Lawson D."/>
            <person name="Bidwell S."/>
            <person name="Joardar V."/>
            <person name="Caler E."/>
            <person name="Walenz B."/>
            <person name="Inman J."/>
            <person name="Schobel S."/>
            <person name="Galinsky K."/>
            <person name="Amedeo P."/>
            <person name="Strausberg R."/>
        </authorList>
    </citation>
    <scope>NUCLEOTIDE SEQUENCE</scope>
    <source>
        <strain evidence="20">USDA</strain>
    </source>
</reference>
<reference evidence="21" key="3">
    <citation type="submission" date="2021-02" db="UniProtKB">
        <authorList>
            <consortium name="EnsemblMetazoa"/>
        </authorList>
    </citation>
    <scope>IDENTIFICATION</scope>
    <source>
        <strain evidence="21">USDA</strain>
    </source>
</reference>
<evidence type="ECO:0000259" key="19">
    <source>
        <dbReference type="Pfam" id="PF14732"/>
    </source>
</evidence>
<dbReference type="EMBL" id="DS235269">
    <property type="protein sequence ID" value="EEB14098.1"/>
    <property type="molecule type" value="Genomic_DNA"/>
</dbReference>
<dbReference type="GO" id="GO:0046872">
    <property type="term" value="F:metal ion binding"/>
    <property type="evidence" value="ECO:0007669"/>
    <property type="project" value="UniProtKB-KW"/>
</dbReference>